<evidence type="ECO:0000256" key="14">
    <source>
        <dbReference type="PIRSR" id="PIRSR000724-1"/>
    </source>
</evidence>
<evidence type="ECO:0000256" key="7">
    <source>
        <dbReference type="ARBA" id="ARBA00022490"/>
    </source>
</evidence>
<dbReference type="PRINTS" id="PR00477">
    <property type="entry name" value="PHGLYCKINASE"/>
</dbReference>
<dbReference type="GO" id="GO:0006096">
    <property type="term" value="P:glycolytic process"/>
    <property type="evidence" value="ECO:0007669"/>
    <property type="project" value="UniProtKB-UniRule"/>
</dbReference>
<dbReference type="GO" id="GO:0006094">
    <property type="term" value="P:gluconeogenesis"/>
    <property type="evidence" value="ECO:0007669"/>
    <property type="project" value="TreeGrafter"/>
</dbReference>
<dbReference type="UniPathway" id="UPA00109">
    <property type="reaction ID" value="UER00185"/>
</dbReference>
<dbReference type="Pfam" id="PF00162">
    <property type="entry name" value="PGK"/>
    <property type="match status" value="1"/>
</dbReference>
<dbReference type="GO" id="GO:0005829">
    <property type="term" value="C:cytosol"/>
    <property type="evidence" value="ECO:0007669"/>
    <property type="project" value="TreeGrafter"/>
</dbReference>
<dbReference type="EMBL" id="JRPD02000014">
    <property type="protein sequence ID" value="TLD99856.1"/>
    <property type="molecule type" value="Genomic_DNA"/>
</dbReference>
<feature type="binding site" evidence="14">
    <location>
        <position position="47"/>
    </location>
    <ligand>
        <name>(2R)-3-phosphoglycerate</name>
        <dbReference type="ChEBI" id="CHEBI:58272"/>
    </ligand>
</feature>
<feature type="binding site" evidence="13 14">
    <location>
        <begin position="71"/>
        <end position="74"/>
    </location>
    <ligand>
        <name>substrate</name>
    </ligand>
</feature>
<dbReference type="FunFam" id="3.40.50.1260:FF:000031">
    <property type="entry name" value="Phosphoglycerate kinase 1"/>
    <property type="match status" value="1"/>
</dbReference>
<dbReference type="HAMAP" id="MF_00145">
    <property type="entry name" value="Phosphoglyc_kinase"/>
    <property type="match status" value="1"/>
</dbReference>
<dbReference type="STRING" id="216.LS73_02035"/>
<evidence type="ECO:0000313" key="17">
    <source>
        <dbReference type="EMBL" id="STQ86935.1"/>
    </source>
</evidence>
<evidence type="ECO:0000256" key="10">
    <source>
        <dbReference type="ARBA" id="ARBA00022777"/>
    </source>
</evidence>
<reference evidence="17 20" key="2">
    <citation type="submission" date="2018-06" db="EMBL/GenBank/DDBJ databases">
        <authorList>
            <consortium name="Pathogen Informatics"/>
            <person name="Doyle S."/>
        </authorList>
    </citation>
    <scope>NUCLEOTIDE SEQUENCE [LARGE SCALE GENOMIC DNA]</scope>
    <source>
        <strain evidence="17 20">NCTC12714</strain>
    </source>
</reference>
<evidence type="ECO:0000313" key="18">
    <source>
        <dbReference type="EMBL" id="TLD99856.1"/>
    </source>
</evidence>
<evidence type="ECO:0000256" key="13">
    <source>
        <dbReference type="HAMAP-Rule" id="MF_00145"/>
    </source>
</evidence>
<evidence type="ECO:0000256" key="16">
    <source>
        <dbReference type="RuleBase" id="RU000532"/>
    </source>
</evidence>
<feature type="binding site" evidence="13">
    <location>
        <position position="159"/>
    </location>
    <ligand>
        <name>substrate</name>
    </ligand>
</feature>
<dbReference type="EMBL" id="UGJE01000002">
    <property type="protein sequence ID" value="STQ86935.1"/>
    <property type="molecule type" value="Genomic_DNA"/>
</dbReference>
<feature type="binding site" evidence="13 15">
    <location>
        <position position="210"/>
    </location>
    <ligand>
        <name>ATP</name>
        <dbReference type="ChEBI" id="CHEBI:30616"/>
    </ligand>
</feature>
<dbReference type="PANTHER" id="PTHR11406">
    <property type="entry name" value="PHOSPHOGLYCERATE KINASE"/>
    <property type="match status" value="1"/>
</dbReference>
<evidence type="ECO:0000313" key="20">
    <source>
        <dbReference type="Proteomes" id="UP000255139"/>
    </source>
</evidence>
<dbReference type="FunFam" id="3.40.50.1260:FF:000006">
    <property type="entry name" value="Phosphoglycerate kinase"/>
    <property type="match status" value="1"/>
</dbReference>
<dbReference type="PIRSF" id="PIRSF000724">
    <property type="entry name" value="Pgk"/>
    <property type="match status" value="1"/>
</dbReference>
<feature type="binding site" evidence="13">
    <location>
        <position position="47"/>
    </location>
    <ligand>
        <name>substrate</name>
    </ligand>
</feature>
<evidence type="ECO:0000256" key="1">
    <source>
        <dbReference type="ARBA" id="ARBA00000642"/>
    </source>
</evidence>
<dbReference type="PANTHER" id="PTHR11406:SF23">
    <property type="entry name" value="PHOSPHOGLYCERATE KINASE 1, CHLOROPLASTIC-RELATED"/>
    <property type="match status" value="1"/>
</dbReference>
<protein>
    <recommendedName>
        <fullName evidence="6 13">Phosphoglycerate kinase</fullName>
        <ecNumber evidence="5 13">2.7.2.3</ecNumber>
    </recommendedName>
</protein>
<keyword evidence="10 13" id="KW-0418">Kinase</keyword>
<comment type="subcellular location">
    <subcellularLocation>
        <location evidence="13">Cytoplasm</location>
    </subcellularLocation>
</comment>
<comment type="similarity">
    <text evidence="3 13 16">Belongs to the phosphoglycerate kinase family.</text>
</comment>
<dbReference type="AlphaFoldDB" id="A0A099U2C1"/>
<feature type="binding site" evidence="14">
    <location>
        <position position="126"/>
    </location>
    <ligand>
        <name>(2R)-3-phosphoglycerate</name>
        <dbReference type="ChEBI" id="CHEBI:58272"/>
    </ligand>
</feature>
<evidence type="ECO:0000256" key="2">
    <source>
        <dbReference type="ARBA" id="ARBA00004838"/>
    </source>
</evidence>
<dbReference type="GO" id="GO:0005524">
    <property type="term" value="F:ATP binding"/>
    <property type="evidence" value="ECO:0007669"/>
    <property type="project" value="UniProtKB-KW"/>
</dbReference>
<name>A0A099U2C1_9HELI</name>
<comment type="pathway">
    <text evidence="2 13">Carbohydrate degradation; glycolysis; pyruvate from D-glyceraldehyde 3-phosphate: step 2/5.</text>
</comment>
<evidence type="ECO:0000256" key="6">
    <source>
        <dbReference type="ARBA" id="ARBA00016471"/>
    </source>
</evidence>
<dbReference type="InterPro" id="IPR015824">
    <property type="entry name" value="Phosphoglycerate_kinase_N"/>
</dbReference>
<dbReference type="OrthoDB" id="9808460at2"/>
<organism evidence="17 20">
    <name type="scientific">Helicobacter muridarum</name>
    <dbReference type="NCBI Taxonomy" id="216"/>
    <lineage>
        <taxon>Bacteria</taxon>
        <taxon>Pseudomonadati</taxon>
        <taxon>Campylobacterota</taxon>
        <taxon>Epsilonproteobacteria</taxon>
        <taxon>Campylobacterales</taxon>
        <taxon>Helicobacteraceae</taxon>
        <taxon>Helicobacter</taxon>
    </lineage>
</organism>
<reference evidence="18 19" key="1">
    <citation type="journal article" date="2014" name="Genome Announc.">
        <title>Draft genome sequences of eight enterohepatic helicobacter species isolated from both laboratory and wild rodents.</title>
        <authorList>
            <person name="Sheh A."/>
            <person name="Shen Z."/>
            <person name="Fox J.G."/>
        </authorList>
    </citation>
    <scope>NUCLEOTIDE SEQUENCE [LARGE SCALE GENOMIC DNA]</scope>
    <source>
        <strain evidence="18 19">ST1</strain>
    </source>
</reference>
<evidence type="ECO:0000313" key="19">
    <source>
        <dbReference type="Proteomes" id="UP000029922"/>
    </source>
</evidence>
<keyword evidence="9 13" id="KW-0547">Nucleotide-binding</keyword>
<keyword evidence="8 13" id="KW-0808">Transferase</keyword>
<dbReference type="EC" id="2.7.2.3" evidence="5 13"/>
<comment type="caution">
    <text evidence="13">Lacks conserved residue(s) required for the propagation of feature annotation.</text>
</comment>
<dbReference type="GO" id="GO:0004618">
    <property type="term" value="F:phosphoglycerate kinase activity"/>
    <property type="evidence" value="ECO:0007669"/>
    <property type="project" value="UniProtKB-UniRule"/>
</dbReference>
<accession>A0A099U2C1</accession>
<feature type="binding site" evidence="13 15">
    <location>
        <begin position="358"/>
        <end position="361"/>
    </location>
    <ligand>
        <name>ATP</name>
        <dbReference type="ChEBI" id="CHEBI:30616"/>
    </ligand>
</feature>
<feature type="binding site" evidence="13 15">
    <location>
        <position position="332"/>
    </location>
    <ligand>
        <name>ATP</name>
        <dbReference type="ChEBI" id="CHEBI:30616"/>
    </ligand>
</feature>
<keyword evidence="12 13" id="KW-0324">Glycolysis</keyword>
<evidence type="ECO:0000256" key="9">
    <source>
        <dbReference type="ARBA" id="ARBA00022741"/>
    </source>
</evidence>
<dbReference type="Proteomes" id="UP000029922">
    <property type="component" value="Unassembled WGS sequence"/>
</dbReference>
<sequence>MSKVASISLMQESSSIRDIDIKYKNVLIRVDFNVPMDKDFNISDDTRIREALPTINYCIDNQAKSIVLVSHLGRPKGRNPNFSLKHVIKRFERLLNREVFFAENIESAKRQQDMNTHQVILLENIRFYEGETKNDKELSKKLASLCDVYVNDAFGTSHRAHASTYGIAEFVPQKVAGILLKKEIDNFAKVINNPLRPLLLIVGGSKVSSKLGLLQKVLDVVDKIIIGGAMSNTFLMALGYNMQKSLIEADLINDAIRIMKVARKKNVKIYLPVDIVSTDSIELPKQIHITPSQDIPENLIAADIGPASVKLFTQVITSCQTVIWNGPLGVYEINQFSRGTFNLAHTLANTYAFSFIGGGDTTDAIDKAGQRENMSFVSTGGGASLELLEGNILPAFEVLDKKPKILLV</sequence>
<evidence type="ECO:0000256" key="5">
    <source>
        <dbReference type="ARBA" id="ARBA00013061"/>
    </source>
</evidence>
<dbReference type="SUPFAM" id="SSF53748">
    <property type="entry name" value="Phosphoglycerate kinase"/>
    <property type="match status" value="1"/>
</dbReference>
<evidence type="ECO:0000256" key="8">
    <source>
        <dbReference type="ARBA" id="ARBA00022679"/>
    </source>
</evidence>
<dbReference type="InterPro" id="IPR036043">
    <property type="entry name" value="Phosphoglycerate_kinase_sf"/>
</dbReference>
<evidence type="ECO:0000256" key="12">
    <source>
        <dbReference type="ARBA" id="ARBA00023152"/>
    </source>
</evidence>
<comment type="subunit">
    <text evidence="4 13">Monomer.</text>
</comment>
<dbReference type="InterPro" id="IPR015911">
    <property type="entry name" value="Phosphoglycerate_kinase_CS"/>
</dbReference>
<comment type="catalytic activity">
    <reaction evidence="1 13 16">
        <text>(2R)-3-phosphoglycerate + ATP = (2R)-3-phospho-glyceroyl phosphate + ADP</text>
        <dbReference type="Rhea" id="RHEA:14801"/>
        <dbReference type="ChEBI" id="CHEBI:30616"/>
        <dbReference type="ChEBI" id="CHEBI:57604"/>
        <dbReference type="ChEBI" id="CHEBI:58272"/>
        <dbReference type="ChEBI" id="CHEBI:456216"/>
        <dbReference type="EC" id="2.7.2.3"/>
    </reaction>
</comment>
<evidence type="ECO:0000256" key="15">
    <source>
        <dbReference type="PIRSR" id="PIRSR000724-2"/>
    </source>
</evidence>
<gene>
    <name evidence="13 17" type="primary">pgk</name>
    <name evidence="18" type="ORF">LS73_006635</name>
    <name evidence="17" type="ORF">NCTC12714_01746</name>
</gene>
<feature type="binding site" evidence="13">
    <location>
        <position position="126"/>
    </location>
    <ligand>
        <name>substrate</name>
    </ligand>
</feature>
<dbReference type="Proteomes" id="UP000255139">
    <property type="component" value="Unassembled WGS sequence"/>
</dbReference>
<evidence type="ECO:0000256" key="3">
    <source>
        <dbReference type="ARBA" id="ARBA00008982"/>
    </source>
</evidence>
<proteinExistence type="inferred from homology"/>
<dbReference type="GO" id="GO:0043531">
    <property type="term" value="F:ADP binding"/>
    <property type="evidence" value="ECO:0007669"/>
    <property type="project" value="TreeGrafter"/>
</dbReference>
<dbReference type="RefSeq" id="WP_034557051.1">
    <property type="nucleotide sequence ID" value="NZ_FZML01000011.1"/>
</dbReference>
<dbReference type="PROSITE" id="PS00111">
    <property type="entry name" value="PGLYCERATE_KINASE"/>
    <property type="match status" value="1"/>
</dbReference>
<evidence type="ECO:0000256" key="4">
    <source>
        <dbReference type="ARBA" id="ARBA00011245"/>
    </source>
</evidence>
<dbReference type="InterPro" id="IPR001576">
    <property type="entry name" value="Phosphoglycerate_kinase"/>
</dbReference>
<dbReference type="Gene3D" id="3.40.50.1260">
    <property type="entry name" value="Phosphoglycerate kinase, N-terminal domain"/>
    <property type="match status" value="2"/>
</dbReference>
<evidence type="ECO:0000256" key="11">
    <source>
        <dbReference type="ARBA" id="ARBA00022840"/>
    </source>
</evidence>
<keyword evidence="7 13" id="KW-0963">Cytoplasm</keyword>
<feature type="binding site" evidence="13 14">
    <location>
        <begin position="31"/>
        <end position="33"/>
    </location>
    <ligand>
        <name>substrate</name>
    </ligand>
</feature>
<feature type="binding site" evidence="14">
    <location>
        <position position="159"/>
    </location>
    <ligand>
        <name>(2R)-3-phosphoglycerate</name>
        <dbReference type="ChEBI" id="CHEBI:58272"/>
    </ligand>
</feature>
<keyword evidence="11 13" id="KW-0067">ATP-binding</keyword>
<keyword evidence="20" id="KW-1185">Reference proteome</keyword>